<protein>
    <recommendedName>
        <fullName evidence="9">Peptidase M14 domain-containing protein</fullName>
    </recommendedName>
</protein>
<dbReference type="InterPro" id="IPR000834">
    <property type="entry name" value="Peptidase_M14"/>
</dbReference>
<comment type="caution">
    <text evidence="7">Lacks conserved residue(s) required for the propagation of feature annotation.</text>
</comment>
<evidence type="ECO:0000313" key="10">
    <source>
        <dbReference type="EMBL" id="KGE71210.1"/>
    </source>
</evidence>
<keyword evidence="11" id="KW-1185">Reference proteome</keyword>
<evidence type="ECO:0000256" key="2">
    <source>
        <dbReference type="ARBA" id="ARBA00005988"/>
    </source>
</evidence>
<feature type="signal peptide" evidence="8">
    <location>
        <begin position="1"/>
        <end position="22"/>
    </location>
</feature>
<keyword evidence="8" id="KW-0732">Signal</keyword>
<dbReference type="CDD" id="cd00596">
    <property type="entry name" value="Peptidase_M14_like"/>
    <property type="match status" value="1"/>
</dbReference>
<dbReference type="GO" id="GO:0004181">
    <property type="term" value="F:metallocarboxypeptidase activity"/>
    <property type="evidence" value="ECO:0007669"/>
    <property type="project" value="InterPro"/>
</dbReference>
<evidence type="ECO:0000256" key="5">
    <source>
        <dbReference type="ARBA" id="ARBA00022833"/>
    </source>
</evidence>
<keyword evidence="3" id="KW-0645">Protease</keyword>
<dbReference type="RefSeq" id="WP_037548900.1">
    <property type="nucleotide sequence ID" value="NZ_JNUP01000067.1"/>
</dbReference>
<dbReference type="PANTHER" id="PTHR11705">
    <property type="entry name" value="PROTEASE FAMILY M14 CARBOXYPEPTIDASE A,B"/>
    <property type="match status" value="1"/>
</dbReference>
<gene>
    <name evidence="10" type="ORF">DC28_12195</name>
</gene>
<dbReference type="AlphaFoldDB" id="A0A098QTK6"/>
<dbReference type="GO" id="GO:0006508">
    <property type="term" value="P:proteolysis"/>
    <property type="evidence" value="ECO:0007669"/>
    <property type="project" value="UniProtKB-KW"/>
</dbReference>
<comment type="similarity">
    <text evidence="2 7">Belongs to the peptidase M14 family.</text>
</comment>
<reference evidence="10 11" key="1">
    <citation type="submission" date="2014-05" db="EMBL/GenBank/DDBJ databases">
        <title>De novo Genome Sequence of Spirocheata sp.</title>
        <authorList>
            <person name="Shivani Y."/>
            <person name="Subhash Y."/>
            <person name="Tushar L."/>
            <person name="Sasikala C."/>
            <person name="Ramana C.V."/>
        </authorList>
    </citation>
    <scope>NUCLEOTIDE SEQUENCE [LARGE SCALE GENOMIC DNA]</scope>
    <source>
        <strain evidence="10 11">JC230</strain>
    </source>
</reference>
<proteinExistence type="inferred from homology"/>
<keyword evidence="6" id="KW-0482">Metalloprotease</keyword>
<dbReference type="eggNOG" id="COG2866">
    <property type="taxonomic scope" value="Bacteria"/>
</dbReference>
<keyword evidence="4" id="KW-0378">Hydrolase</keyword>
<dbReference type="EMBL" id="JNUP01000067">
    <property type="protein sequence ID" value="KGE71210.1"/>
    <property type="molecule type" value="Genomic_DNA"/>
</dbReference>
<comment type="cofactor">
    <cofactor evidence="1">
        <name>Zn(2+)</name>
        <dbReference type="ChEBI" id="CHEBI:29105"/>
    </cofactor>
</comment>
<sequence length="285" mass="31726">MVQLSSLFLTLAILLFSNPDSLAPPALTNRPASLILGSSTMGTPIQATRFGRGPKALVLSHGIHGAFEANTVELGEFFRLFFSLYPPPSQLSVYIIHNLNPDSFELSKNQWKGERVLSRFNARMVDLNRNWESQSWKPNVSFADSSYRGIGGPRPFSEPETRAFRDFLLALQSQHPELLVVNYHSYRFLEEKPGIVQPAYSPGHVPVPQALEAANDYVRFTDLEVITAWDEYEVPGEFLSWAGEQGIAALDVELDSIEPPWQAHLSEHVSGVGQVIQGFIQGYGP</sequence>
<dbReference type="PANTHER" id="PTHR11705:SF143">
    <property type="entry name" value="SLL0236 PROTEIN"/>
    <property type="match status" value="1"/>
</dbReference>
<dbReference type="GO" id="GO:0005615">
    <property type="term" value="C:extracellular space"/>
    <property type="evidence" value="ECO:0007669"/>
    <property type="project" value="TreeGrafter"/>
</dbReference>
<evidence type="ECO:0000256" key="6">
    <source>
        <dbReference type="ARBA" id="ARBA00023049"/>
    </source>
</evidence>
<dbReference type="STRING" id="1480694.DC28_12195"/>
<feature type="domain" description="Peptidase M14" evidence="9">
    <location>
        <begin position="1"/>
        <end position="285"/>
    </location>
</feature>
<evidence type="ECO:0000259" key="9">
    <source>
        <dbReference type="PROSITE" id="PS52035"/>
    </source>
</evidence>
<dbReference type="OrthoDB" id="9802862at2"/>
<keyword evidence="5" id="KW-0862">Zinc</keyword>
<evidence type="ECO:0000256" key="1">
    <source>
        <dbReference type="ARBA" id="ARBA00001947"/>
    </source>
</evidence>
<accession>A0A098QTK6</accession>
<evidence type="ECO:0000256" key="4">
    <source>
        <dbReference type="ARBA" id="ARBA00022801"/>
    </source>
</evidence>
<evidence type="ECO:0000256" key="8">
    <source>
        <dbReference type="SAM" id="SignalP"/>
    </source>
</evidence>
<evidence type="ECO:0000256" key="3">
    <source>
        <dbReference type="ARBA" id="ARBA00022670"/>
    </source>
</evidence>
<organism evidence="10 11">
    <name type="scientific">Spirochaeta lutea</name>
    <dbReference type="NCBI Taxonomy" id="1480694"/>
    <lineage>
        <taxon>Bacteria</taxon>
        <taxon>Pseudomonadati</taxon>
        <taxon>Spirochaetota</taxon>
        <taxon>Spirochaetia</taxon>
        <taxon>Spirochaetales</taxon>
        <taxon>Spirochaetaceae</taxon>
        <taxon>Spirochaeta</taxon>
    </lineage>
</organism>
<dbReference type="GO" id="GO:0008270">
    <property type="term" value="F:zinc ion binding"/>
    <property type="evidence" value="ECO:0007669"/>
    <property type="project" value="InterPro"/>
</dbReference>
<dbReference type="Pfam" id="PF00246">
    <property type="entry name" value="Peptidase_M14"/>
    <property type="match status" value="1"/>
</dbReference>
<comment type="caution">
    <text evidence="10">The sequence shown here is derived from an EMBL/GenBank/DDBJ whole genome shotgun (WGS) entry which is preliminary data.</text>
</comment>
<dbReference type="Gene3D" id="3.40.630.10">
    <property type="entry name" value="Zn peptidases"/>
    <property type="match status" value="1"/>
</dbReference>
<dbReference type="SUPFAM" id="SSF53187">
    <property type="entry name" value="Zn-dependent exopeptidases"/>
    <property type="match status" value="1"/>
</dbReference>
<name>A0A098QTK6_9SPIO</name>
<dbReference type="SMART" id="SM00631">
    <property type="entry name" value="Zn_pept"/>
    <property type="match status" value="1"/>
</dbReference>
<dbReference type="PROSITE" id="PS52035">
    <property type="entry name" value="PEPTIDASE_M14"/>
    <property type="match status" value="1"/>
</dbReference>
<evidence type="ECO:0000313" key="11">
    <source>
        <dbReference type="Proteomes" id="UP000029692"/>
    </source>
</evidence>
<dbReference type="Proteomes" id="UP000029692">
    <property type="component" value="Unassembled WGS sequence"/>
</dbReference>
<evidence type="ECO:0000256" key="7">
    <source>
        <dbReference type="PROSITE-ProRule" id="PRU01379"/>
    </source>
</evidence>
<feature type="chain" id="PRO_5001946544" description="Peptidase M14 domain-containing protein" evidence="8">
    <location>
        <begin position="23"/>
        <end position="285"/>
    </location>
</feature>